<proteinExistence type="predicted"/>
<protein>
    <recommendedName>
        <fullName evidence="3">DUF2071 domain-containing protein</fullName>
    </recommendedName>
</protein>
<gene>
    <name evidence="1" type="ORF">BC351_01960</name>
</gene>
<dbReference type="InterPro" id="IPR023375">
    <property type="entry name" value="ADC_dom_sf"/>
</dbReference>
<dbReference type="PANTHER" id="PTHR39186">
    <property type="entry name" value="DUF2071 FAMILY PROTEIN"/>
    <property type="match status" value="1"/>
</dbReference>
<dbReference type="STRING" id="1469647.BC351_01960"/>
<organism evidence="1 2">
    <name type="scientific">Paenibacillus ferrarius</name>
    <dbReference type="NCBI Taxonomy" id="1469647"/>
    <lineage>
        <taxon>Bacteria</taxon>
        <taxon>Bacillati</taxon>
        <taxon>Bacillota</taxon>
        <taxon>Bacilli</taxon>
        <taxon>Bacillales</taxon>
        <taxon>Paenibacillaceae</taxon>
        <taxon>Paenibacillus</taxon>
    </lineage>
</organism>
<dbReference type="Proteomes" id="UP000190626">
    <property type="component" value="Unassembled WGS sequence"/>
</dbReference>
<keyword evidence="2" id="KW-1185">Reference proteome</keyword>
<dbReference type="RefSeq" id="WP_079409025.1">
    <property type="nucleotide sequence ID" value="NZ_MBTG01000001.1"/>
</dbReference>
<dbReference type="OrthoDB" id="150993at2"/>
<dbReference type="InterPro" id="IPR018644">
    <property type="entry name" value="DUF2071"/>
</dbReference>
<evidence type="ECO:0000313" key="2">
    <source>
        <dbReference type="Proteomes" id="UP000190626"/>
    </source>
</evidence>
<comment type="caution">
    <text evidence="1">The sequence shown here is derived from an EMBL/GenBank/DDBJ whole genome shotgun (WGS) entry which is preliminary data.</text>
</comment>
<dbReference type="AlphaFoldDB" id="A0A1V4HSW4"/>
<evidence type="ECO:0000313" key="1">
    <source>
        <dbReference type="EMBL" id="OPH62029.1"/>
    </source>
</evidence>
<dbReference type="Pfam" id="PF09844">
    <property type="entry name" value="DUF2071"/>
    <property type="match status" value="1"/>
</dbReference>
<reference evidence="2" key="1">
    <citation type="submission" date="2016-07" db="EMBL/GenBank/DDBJ databases">
        <authorList>
            <person name="Florea S."/>
            <person name="Webb J.S."/>
            <person name="Jaromczyk J."/>
            <person name="Schardl C.L."/>
        </authorList>
    </citation>
    <scope>NUCLEOTIDE SEQUENCE [LARGE SCALE GENOMIC DNA]</scope>
    <source>
        <strain evidence="2">CY1</strain>
    </source>
</reference>
<evidence type="ECO:0008006" key="3">
    <source>
        <dbReference type="Google" id="ProtNLM"/>
    </source>
</evidence>
<accession>A0A1V4HSW4</accession>
<dbReference type="SUPFAM" id="SSF160104">
    <property type="entry name" value="Acetoacetate decarboxylase-like"/>
    <property type="match status" value="1"/>
</dbReference>
<name>A0A1V4HSW4_9BACL</name>
<dbReference type="Gene3D" id="2.40.400.10">
    <property type="entry name" value="Acetoacetate decarboxylase-like"/>
    <property type="match status" value="1"/>
</dbReference>
<dbReference type="PANTHER" id="PTHR39186:SF1">
    <property type="entry name" value="DUF2071 DOMAIN-CONTAINING PROTEIN"/>
    <property type="match status" value="1"/>
</dbReference>
<dbReference type="EMBL" id="MBTG01000001">
    <property type="protein sequence ID" value="OPH62029.1"/>
    <property type="molecule type" value="Genomic_DNA"/>
</dbReference>
<sequence>MSRPWPLPDKPWIMHQTWNDLLFAHWPIPVELLRPLLPPQLPIDTFNGSAWIGVVPFHMSGVRARGTPSLPYFSAFPEINLRTYVSINGKSGVFFFSLDAFHRAAVESARFAFHLPYLYAHIEVQVQDRHTVHYRSIRKDKRANQGDFIGVYRPTSEIWLAAPGTLDYWLTERYCLYCVDRQGKVFRGEIDHQPWPLQSAEASIEVNTLAQSFGIELPNISPILHFSKKIDVKIWLLDPLNLS</sequence>